<dbReference type="Proteomes" id="UP001348817">
    <property type="component" value="Plasmid pFA13"/>
</dbReference>
<keyword evidence="2" id="KW-1185">Reference proteome</keyword>
<dbReference type="RefSeq" id="WP_338396321.1">
    <property type="nucleotide sequence ID" value="NZ_AP025327.1"/>
</dbReference>
<dbReference type="AlphaFoldDB" id="A0AAU9CMK5"/>
<evidence type="ECO:0000313" key="2">
    <source>
        <dbReference type="Proteomes" id="UP001348817"/>
    </source>
</evidence>
<proteinExistence type="predicted"/>
<sequence>MRKWTKKITDYGTSGYYVSARYGRDLPEDPTYHPTDNPDPVAYGGPANPLKSFEKFYQSSTSHSVCVLDSARIELSSDYNHRTIVGDGYVIVKTSEYILASKFHNILAINCRSSHGNTGNYFYGCFCINVNSKGIYDSVIIKSSLTSTSGANHLIMRNVTAVECAIFDRSADVRDCIFVDLKESSYMYSDVYAYDYSLFVNTKLNRNGELKSLAELKAGGEWLKSFDMDDIGATTVSDIFNNPIDVTESNFMFADFSLLPNVSDKVKFGGEKGGYLGAHYIAFRLTAATLWNNHKASATNLALESGFFVTLDNSQDGDYESTAITLPTPMDIDVIDFASETAYHAEGWANARMDDTPYETADPATEQRSAFVFRADFFTDGAWTGWKKMEPGVGLVDSNGNGNMDTGYDPATAQIVRNVTQIKIGFTLRKEVTA</sequence>
<reference evidence="1 2" key="1">
    <citation type="submission" date="2021-12" db="EMBL/GenBank/DDBJ databases">
        <title>Genome sequencing of bacteria with rrn-lacking chromosome and rrn-plasmid.</title>
        <authorList>
            <person name="Anda M."/>
            <person name="Iwasaki W."/>
        </authorList>
    </citation>
    <scope>NUCLEOTIDE SEQUENCE [LARGE SCALE GENOMIC DNA]</scope>
    <source>
        <strain evidence="1 2">DSM 100852</strain>
        <plasmid evidence="1 2">pFA13</plasmid>
    </source>
</reference>
<geneLocation type="plasmid" evidence="1 2">
    <name>pFA13</name>
</geneLocation>
<dbReference type="KEGG" id="fax:FUAX_55860"/>
<evidence type="ECO:0000313" key="1">
    <source>
        <dbReference type="EMBL" id="BDD13154.1"/>
    </source>
</evidence>
<name>A0AAU9CMK5_9BACT</name>
<accession>A0AAU9CMK5</accession>
<organism evidence="1 2">
    <name type="scientific">Fulvitalea axinellae</name>
    <dbReference type="NCBI Taxonomy" id="1182444"/>
    <lineage>
        <taxon>Bacteria</taxon>
        <taxon>Pseudomonadati</taxon>
        <taxon>Bacteroidota</taxon>
        <taxon>Cytophagia</taxon>
        <taxon>Cytophagales</taxon>
        <taxon>Persicobacteraceae</taxon>
        <taxon>Fulvitalea</taxon>
    </lineage>
</organism>
<keyword evidence="1" id="KW-0614">Plasmid</keyword>
<dbReference type="EMBL" id="AP025327">
    <property type="protein sequence ID" value="BDD13154.1"/>
    <property type="molecule type" value="Genomic_DNA"/>
</dbReference>
<protein>
    <submittedName>
        <fullName evidence="1">Uncharacterized protein</fullName>
    </submittedName>
</protein>
<gene>
    <name evidence="1" type="ORF">FUAX_55860</name>
</gene>